<keyword evidence="3" id="KW-1185">Reference proteome</keyword>
<dbReference type="Proteomes" id="UP001500631">
    <property type="component" value="Unassembled WGS sequence"/>
</dbReference>
<sequence length="365" mass="41889">MGFLGFIVGAFIVGFLMKVYQYSLGNLGKKLTWLKVIKYLLISLPFIFLCTAIFTDGEDVIGGFTVLSTPFIIWNIFILVNCLPKNKQNESFSGAWARLKTDLKEAKKEFSKISVDVVTPSKAKSSDVTFMYEDNNGDSNMESVYPYEVTPDYISGFCNKKGKDRKFYHDRIDFYFDNGEEIIRNMMNEYYEEERRAKRSTIENLSASSNDPNTINFIYQDSEGNTTKRSVIIKSVDYEYFTGICLDRHAERTFKKDRVVEYLGNAKQLLQNFVPTKKKKSAPKKNTKSPALTINFVGFSDDEQMLLEALAKPYNLKVLKTQTKTLFAIITNEELPEKQAERATENGTLIMNKEQFLHFLETGEV</sequence>
<protein>
    <recommendedName>
        <fullName evidence="4">BRCT domain-containing protein</fullName>
    </recommendedName>
</protein>
<keyword evidence="1" id="KW-0472">Membrane</keyword>
<organism evidence="2 3">
    <name type="scientific">Wohlfahrtiimonas larvae</name>
    <dbReference type="NCBI Taxonomy" id="1157986"/>
    <lineage>
        <taxon>Bacteria</taxon>
        <taxon>Pseudomonadati</taxon>
        <taxon>Pseudomonadota</taxon>
        <taxon>Gammaproteobacteria</taxon>
        <taxon>Cardiobacteriales</taxon>
        <taxon>Ignatzschineriaceae</taxon>
        <taxon>Wohlfahrtiimonas</taxon>
    </lineage>
</organism>
<feature type="transmembrane region" description="Helical" evidence="1">
    <location>
        <begin position="36"/>
        <end position="54"/>
    </location>
</feature>
<accession>A0ABP9MPG7</accession>
<evidence type="ECO:0000256" key="1">
    <source>
        <dbReference type="SAM" id="Phobius"/>
    </source>
</evidence>
<gene>
    <name evidence="2" type="ORF">GCM10023338_12250</name>
</gene>
<name>A0ABP9MPG7_9GAMM</name>
<reference evidence="3" key="1">
    <citation type="journal article" date="2019" name="Int. J. Syst. Evol. Microbiol.">
        <title>The Global Catalogue of Microorganisms (GCM) 10K type strain sequencing project: providing services to taxonomists for standard genome sequencing and annotation.</title>
        <authorList>
            <consortium name="The Broad Institute Genomics Platform"/>
            <consortium name="The Broad Institute Genome Sequencing Center for Infectious Disease"/>
            <person name="Wu L."/>
            <person name="Ma J."/>
        </authorList>
    </citation>
    <scope>NUCLEOTIDE SEQUENCE [LARGE SCALE GENOMIC DNA]</scope>
    <source>
        <strain evidence="3">JCM 18424</strain>
    </source>
</reference>
<evidence type="ECO:0000313" key="2">
    <source>
        <dbReference type="EMBL" id="GAA5099115.1"/>
    </source>
</evidence>
<dbReference type="RefSeq" id="WP_345667516.1">
    <property type="nucleotide sequence ID" value="NZ_BAABKE010000004.1"/>
</dbReference>
<dbReference type="EMBL" id="BAABKE010000004">
    <property type="protein sequence ID" value="GAA5099115.1"/>
    <property type="molecule type" value="Genomic_DNA"/>
</dbReference>
<feature type="transmembrane region" description="Helical" evidence="1">
    <location>
        <begin position="60"/>
        <end position="83"/>
    </location>
</feature>
<keyword evidence="1" id="KW-0812">Transmembrane</keyword>
<feature type="transmembrane region" description="Helical" evidence="1">
    <location>
        <begin position="6"/>
        <end position="24"/>
    </location>
</feature>
<evidence type="ECO:0008006" key="4">
    <source>
        <dbReference type="Google" id="ProtNLM"/>
    </source>
</evidence>
<comment type="caution">
    <text evidence="2">The sequence shown here is derived from an EMBL/GenBank/DDBJ whole genome shotgun (WGS) entry which is preliminary data.</text>
</comment>
<keyword evidence="1" id="KW-1133">Transmembrane helix</keyword>
<evidence type="ECO:0000313" key="3">
    <source>
        <dbReference type="Proteomes" id="UP001500631"/>
    </source>
</evidence>
<proteinExistence type="predicted"/>